<comment type="subcellular location">
    <subcellularLocation>
        <location evidence="1">Membrane</location>
        <topology evidence="1">Multi-pass membrane protein</topology>
    </subcellularLocation>
</comment>
<dbReference type="InterPro" id="IPR030676">
    <property type="entry name" value="CitT-rel"/>
</dbReference>
<evidence type="ECO:0000256" key="2">
    <source>
        <dbReference type="ARBA" id="ARBA00007349"/>
    </source>
</evidence>
<feature type="transmembrane region" description="Helical" evidence="6">
    <location>
        <begin position="320"/>
        <end position="345"/>
    </location>
</feature>
<reference evidence="7 8" key="1">
    <citation type="submission" date="2014-02" db="EMBL/GenBank/DDBJ databases">
        <authorList>
            <person name="Chen C."/>
            <person name="Conrad T.A."/>
            <person name="Zhou Z."/>
            <person name="Lai Z."/>
            <person name="Zhong G."/>
        </authorList>
    </citation>
    <scope>NUCLEOTIDE SEQUENCE [LARGE SCALE GENOMIC DNA]</scope>
    <source>
        <strain evidence="7 8">Nigg3-28</strain>
    </source>
</reference>
<keyword evidence="3 6" id="KW-0812">Transmembrane</keyword>
<dbReference type="Proteomes" id="UP000260363">
    <property type="component" value="Chromosome"/>
</dbReference>
<feature type="transmembrane region" description="Helical" evidence="6">
    <location>
        <begin position="266"/>
        <end position="283"/>
    </location>
</feature>
<keyword evidence="4 6" id="KW-1133">Transmembrane helix</keyword>
<proteinExistence type="inferred from homology"/>
<dbReference type="STRING" id="83560.NC80_02365"/>
<name>A0A069ZY69_CHLMR</name>
<evidence type="ECO:0000256" key="4">
    <source>
        <dbReference type="ARBA" id="ARBA00022989"/>
    </source>
</evidence>
<dbReference type="InterPro" id="IPR001898">
    <property type="entry name" value="SLC13A/DASS"/>
</dbReference>
<evidence type="ECO:0000256" key="6">
    <source>
        <dbReference type="SAM" id="Phobius"/>
    </source>
</evidence>
<protein>
    <submittedName>
        <fullName evidence="7">2-oxoglutarate translocator</fullName>
    </submittedName>
</protein>
<dbReference type="PATRIC" id="fig|83560.10.peg.487"/>
<accession>A0A069ZY69</accession>
<dbReference type="NCBIfam" id="TIGR00785">
    <property type="entry name" value="dass"/>
    <property type="match status" value="1"/>
</dbReference>
<dbReference type="Pfam" id="PF00939">
    <property type="entry name" value="Na_sulph_symp"/>
    <property type="match status" value="1"/>
</dbReference>
<dbReference type="PANTHER" id="PTHR42826">
    <property type="entry name" value="DICARBOXYLATE TRANSPORTER 2.1, CHLOROPLASTIC"/>
    <property type="match status" value="1"/>
</dbReference>
<dbReference type="KEGG" id="cmg:NC81_02380"/>
<dbReference type="PIRSF" id="PIRSF002457">
    <property type="entry name" value="DASS"/>
    <property type="match status" value="1"/>
</dbReference>
<dbReference type="GO" id="GO:0016020">
    <property type="term" value="C:membrane"/>
    <property type="evidence" value="ECO:0007669"/>
    <property type="project" value="UniProtKB-SubCell"/>
</dbReference>
<dbReference type="OMA" id="VPLATWW"/>
<comment type="similarity">
    <text evidence="2">Belongs to the SLC13A/DASS transporter (TC 2.A.47) family. DIT1 subfamily.</text>
</comment>
<feature type="transmembrane region" description="Helical" evidence="6">
    <location>
        <begin position="215"/>
        <end position="236"/>
    </location>
</feature>
<feature type="transmembrane region" description="Helical" evidence="6">
    <location>
        <begin position="36"/>
        <end position="64"/>
    </location>
</feature>
<gene>
    <name evidence="7" type="ORF">BD36_02545</name>
</gene>
<organism evidence="7 8">
    <name type="scientific">Chlamydia muridarum</name>
    <dbReference type="NCBI Taxonomy" id="83560"/>
    <lineage>
        <taxon>Bacteria</taxon>
        <taxon>Pseudomonadati</taxon>
        <taxon>Chlamydiota</taxon>
        <taxon>Chlamydiia</taxon>
        <taxon>Chlamydiales</taxon>
        <taxon>Chlamydiaceae</taxon>
        <taxon>Chlamydia/Chlamydophila group</taxon>
        <taxon>Chlamydia</taxon>
    </lineage>
</organism>
<dbReference type="KEGG" id="cmm:NC80_02365"/>
<feature type="transmembrane region" description="Helical" evidence="6">
    <location>
        <begin position="174"/>
        <end position="195"/>
    </location>
</feature>
<feature type="transmembrane region" description="Helical" evidence="6">
    <location>
        <begin position="289"/>
        <end position="308"/>
    </location>
</feature>
<evidence type="ECO:0000256" key="1">
    <source>
        <dbReference type="ARBA" id="ARBA00004141"/>
    </source>
</evidence>
<evidence type="ECO:0000313" key="7">
    <source>
        <dbReference type="EMBL" id="AJR10550.1"/>
    </source>
</evidence>
<feature type="transmembrane region" description="Helical" evidence="6">
    <location>
        <begin position="357"/>
        <end position="378"/>
    </location>
</feature>
<dbReference type="GeneID" id="1245832"/>
<dbReference type="GO" id="GO:0022857">
    <property type="term" value="F:transmembrane transporter activity"/>
    <property type="evidence" value="ECO:0007669"/>
    <property type="project" value="InterPro"/>
</dbReference>
<evidence type="ECO:0000313" key="8">
    <source>
        <dbReference type="Proteomes" id="UP000260363"/>
    </source>
</evidence>
<sequence length="471" mass="51316">MDKQKRFLSLVFLTFTLFGIWFCPHSDFVDPKAWHLFAIFTTTILGIILQPAPMGAIVIMGISLLLVTKTLTLDQALSGFHSPIAWLVFLSFSIAKGVIKTGLGERIAYFFIKVLGKSPLGLSYGLVLTDFLLAPAIPSLTARAGGILFPVVMGLSESFGSSVEKGTEKLLGSFLIKVAYQSSVITSAMFLTAMAGNPIVSALASHSGVALTWAIWAKAAILPGIVSLACMPFVLFKLFPPQITSCEEAVETAKIRLKEMGPLKQGERIILLIFSLLISLWTFGDSIGVSATTTALIGLSLLVLTDILDWQQDVLSNTIAWETFLWFGALIMMASFLSSFGFVNFVGDSVIGMVQGLSWKIGFPVLFLIYFYSHYLFASNTAHIAAMYPIFLTVSISLGVNPMFAALALAFASNLFGGLTHYGSGPAPLYFGSQLVSVQEWWRSGFILSIVNLIIWLGLGSWWWYCLGLIR</sequence>
<keyword evidence="5 6" id="KW-0472">Membrane</keyword>
<dbReference type="EMBL" id="CP007217">
    <property type="protein sequence ID" value="AJR10550.1"/>
    <property type="molecule type" value="Genomic_DNA"/>
</dbReference>
<evidence type="ECO:0000256" key="3">
    <source>
        <dbReference type="ARBA" id="ARBA00022692"/>
    </source>
</evidence>
<feature type="transmembrane region" description="Helical" evidence="6">
    <location>
        <begin position="390"/>
        <end position="412"/>
    </location>
</feature>
<feature type="transmembrane region" description="Helical" evidence="6">
    <location>
        <begin position="441"/>
        <end position="465"/>
    </location>
</feature>
<feature type="transmembrane region" description="Helical" evidence="6">
    <location>
        <begin position="6"/>
        <end position="24"/>
    </location>
</feature>
<dbReference type="KEGG" id="cmx:DNC_02385"/>
<evidence type="ECO:0000256" key="5">
    <source>
        <dbReference type="ARBA" id="ARBA00023136"/>
    </source>
</evidence>
<dbReference type="RefSeq" id="WP_010230542.1">
    <property type="nucleotide sequence ID" value="NZ_CP007217.1"/>
</dbReference>
<dbReference type="AlphaFoldDB" id="A0A069ZY69"/>